<dbReference type="Gene3D" id="1.10.10.10">
    <property type="entry name" value="Winged helix-like DNA-binding domain superfamily/Winged helix DNA-binding domain"/>
    <property type="match status" value="1"/>
</dbReference>
<dbReference type="EMBL" id="CP017812">
    <property type="protein sequence ID" value="AOZ72118.1"/>
    <property type="molecule type" value="Genomic_DNA"/>
</dbReference>
<feature type="compositionally biased region" description="Basic and acidic residues" evidence="2">
    <location>
        <begin position="385"/>
        <end position="400"/>
    </location>
</feature>
<dbReference type="RefSeq" id="WP_071163584.1">
    <property type="nucleotide sequence ID" value="NZ_CP017812.1"/>
</dbReference>
<dbReference type="Gene3D" id="3.30.420.40">
    <property type="match status" value="2"/>
</dbReference>
<dbReference type="InterPro" id="IPR043129">
    <property type="entry name" value="ATPase_NBD"/>
</dbReference>
<evidence type="ECO:0000256" key="2">
    <source>
        <dbReference type="SAM" id="MobiDB-lite"/>
    </source>
</evidence>
<feature type="region of interest" description="Disordered" evidence="2">
    <location>
        <begin position="381"/>
        <end position="400"/>
    </location>
</feature>
<dbReference type="AlphaFoldDB" id="A0A1D9MIU1"/>
<dbReference type="STRING" id="1912795.BK816_01425"/>
<proteinExistence type="inferred from homology"/>
<reference evidence="3 4" key="1">
    <citation type="submission" date="2016-10" db="EMBL/GenBank/DDBJ databases">
        <title>Actinomyces aegypiusis sp. nov., isolated from the Aegypius monachus in Qinghai Tibet Plateau China.</title>
        <authorList>
            <person name="Wang Y."/>
        </authorList>
    </citation>
    <scope>NUCLEOTIDE SEQUENCE [LARGE SCALE GENOMIC DNA]</scope>
    <source>
        <strain evidence="3 4">VUL4_3</strain>
    </source>
</reference>
<comment type="similarity">
    <text evidence="1">Belongs to the ROK (NagC/XylR) family.</text>
</comment>
<accession>A0A1D9MIU1</accession>
<dbReference type="Proteomes" id="UP000176288">
    <property type="component" value="Chromosome"/>
</dbReference>
<dbReference type="InterPro" id="IPR036390">
    <property type="entry name" value="WH_DNA-bd_sf"/>
</dbReference>
<dbReference type="InterPro" id="IPR000600">
    <property type="entry name" value="ROK"/>
</dbReference>
<dbReference type="PANTHER" id="PTHR18964">
    <property type="entry name" value="ROK (REPRESSOR, ORF, KINASE) FAMILY"/>
    <property type="match status" value="1"/>
</dbReference>
<evidence type="ECO:0008006" key="5">
    <source>
        <dbReference type="Google" id="ProtNLM"/>
    </source>
</evidence>
<protein>
    <recommendedName>
        <fullName evidence="5">HTH marR-type domain-containing protein</fullName>
    </recommendedName>
</protein>
<dbReference type="PANTHER" id="PTHR18964:SF149">
    <property type="entry name" value="BIFUNCTIONAL UDP-N-ACETYLGLUCOSAMINE 2-EPIMERASE_N-ACETYLMANNOSAMINE KINASE"/>
    <property type="match status" value="1"/>
</dbReference>
<dbReference type="OrthoDB" id="8772678at2"/>
<evidence type="ECO:0000313" key="3">
    <source>
        <dbReference type="EMBL" id="AOZ72118.1"/>
    </source>
</evidence>
<sequence>MDYQAQLDNQTICELIVDELRKGPATRRELCFQLGYSRTTIGRALEKLFSQQVIEVIYENASGRGRPAEKLQLATKTVHAIGMDISRRRGIAVAINRLGETLAVVQTFGIEQDDWPQALEELCQKLADQLSTAGCNDAAVSYVGVGVPIPIGCDAWAKRDEPGTLVNKLQKQIHQHWETTILVDNTIRMAALGEARWGAGKDLSSQFYIRISGGIVGCATVRNVISTGAHGYAGEIGHIGVPGSQKKCYCGKTGCLETVASVDAICEHAQLDNLALFPVILADENHPQHQSVSEAIELAVDSLAWVCANSVMLLDPSQIVLAGAVPCLLPDFVEQVETAMQKHLISDLFRDTKVVLTKLDSEGAARGAIAAAQTYLHQNEVNRTMAERQRGDSDDYRGTD</sequence>
<dbReference type="SUPFAM" id="SSF53067">
    <property type="entry name" value="Actin-like ATPase domain"/>
    <property type="match status" value="1"/>
</dbReference>
<name>A0A1D9MIU1_9ACTO</name>
<organism evidence="3 4">
    <name type="scientific">Boudabousia tangfeifanii</name>
    <dbReference type="NCBI Taxonomy" id="1912795"/>
    <lineage>
        <taxon>Bacteria</taxon>
        <taxon>Bacillati</taxon>
        <taxon>Actinomycetota</taxon>
        <taxon>Actinomycetes</taxon>
        <taxon>Actinomycetales</taxon>
        <taxon>Actinomycetaceae</taxon>
        <taxon>Boudabousia</taxon>
    </lineage>
</organism>
<dbReference type="InterPro" id="IPR036388">
    <property type="entry name" value="WH-like_DNA-bd_sf"/>
</dbReference>
<dbReference type="Pfam" id="PF00480">
    <property type="entry name" value="ROK"/>
    <property type="match status" value="1"/>
</dbReference>
<dbReference type="SUPFAM" id="SSF46785">
    <property type="entry name" value="Winged helix' DNA-binding domain"/>
    <property type="match status" value="1"/>
</dbReference>
<evidence type="ECO:0000256" key="1">
    <source>
        <dbReference type="ARBA" id="ARBA00006479"/>
    </source>
</evidence>
<keyword evidence="4" id="KW-1185">Reference proteome</keyword>
<dbReference type="KEGG" id="avu:BK816_01425"/>
<evidence type="ECO:0000313" key="4">
    <source>
        <dbReference type="Proteomes" id="UP000176288"/>
    </source>
</evidence>
<gene>
    <name evidence="3" type="ORF">BK816_01425</name>
</gene>